<dbReference type="Gene3D" id="3.30.460.40">
    <property type="match status" value="1"/>
</dbReference>
<accession>A0A150XF69</accession>
<evidence type="ECO:0000313" key="1">
    <source>
        <dbReference type="EMBL" id="KYG77343.1"/>
    </source>
</evidence>
<dbReference type="AlphaFoldDB" id="A0A150XF69"/>
<sequence length="231" mass="26854">MLENIKRESFLIALSMAKEVKFHKNHDEAERYVLEQGFERTPKERILWLLKHVKTMHKFNSVQKEPKGLLLKKKDDFYLKVIDAFNQEEVEYMVVGGFAVNFHGYNRSTGDLDLWVSKESNNLQSIQRAIESLGFEFPVEAITELKEERIVSFSDSGFLVELMTRLNISNEVTFQEAYDNSVIRLVDGISISVISINELKQEKAKSKRYKDLDDLSKLEEAEAYYARKGKT</sequence>
<dbReference type="InterPro" id="IPR043519">
    <property type="entry name" value="NT_sf"/>
</dbReference>
<evidence type="ECO:0000313" key="2">
    <source>
        <dbReference type="Proteomes" id="UP000075606"/>
    </source>
</evidence>
<dbReference type="InterPro" id="IPR018700">
    <property type="entry name" value="DUF2204"/>
</dbReference>
<proteinExistence type="predicted"/>
<organism evidence="1 2">
    <name type="scientific">Roseivirga spongicola</name>
    <dbReference type="NCBI Taxonomy" id="333140"/>
    <lineage>
        <taxon>Bacteria</taxon>
        <taxon>Pseudomonadati</taxon>
        <taxon>Bacteroidota</taxon>
        <taxon>Cytophagia</taxon>
        <taxon>Cytophagales</taxon>
        <taxon>Roseivirgaceae</taxon>
        <taxon>Roseivirga</taxon>
    </lineage>
</organism>
<dbReference type="Pfam" id="PF09970">
    <property type="entry name" value="DUF2204"/>
    <property type="match status" value="1"/>
</dbReference>
<dbReference type="EMBL" id="LRPC01000001">
    <property type="protein sequence ID" value="KYG77343.1"/>
    <property type="molecule type" value="Genomic_DNA"/>
</dbReference>
<name>A0A150XF69_9BACT</name>
<gene>
    <name evidence="1" type="ORF">AWW68_00830</name>
</gene>
<dbReference type="SUPFAM" id="SSF81301">
    <property type="entry name" value="Nucleotidyltransferase"/>
    <property type="match status" value="1"/>
</dbReference>
<dbReference type="Proteomes" id="UP000075606">
    <property type="component" value="Unassembled WGS sequence"/>
</dbReference>
<reference evidence="1 2" key="1">
    <citation type="submission" date="2016-01" db="EMBL/GenBank/DDBJ databases">
        <title>Genome sequencing of Roseivirga spongicola UST030701-084.</title>
        <authorList>
            <person name="Selvaratnam C."/>
            <person name="Thevarajoo S."/>
            <person name="Goh K.M."/>
            <person name="Ee R."/>
            <person name="Chan K.-G."/>
            <person name="Chong C.S."/>
        </authorList>
    </citation>
    <scope>NUCLEOTIDE SEQUENCE [LARGE SCALE GENOMIC DNA]</scope>
    <source>
        <strain evidence="1 2">UST030701-084</strain>
    </source>
</reference>
<dbReference type="STRING" id="333140.AWW68_00830"/>
<protein>
    <recommendedName>
        <fullName evidence="3">Nucleotidyltransferase</fullName>
    </recommendedName>
</protein>
<comment type="caution">
    <text evidence="1">The sequence shown here is derived from an EMBL/GenBank/DDBJ whole genome shotgun (WGS) entry which is preliminary data.</text>
</comment>
<evidence type="ECO:0008006" key="3">
    <source>
        <dbReference type="Google" id="ProtNLM"/>
    </source>
</evidence>
<keyword evidence="2" id="KW-1185">Reference proteome</keyword>